<evidence type="ECO:0000313" key="1">
    <source>
        <dbReference type="EMBL" id="NTS30186.1"/>
    </source>
</evidence>
<protein>
    <submittedName>
        <fullName evidence="1">Phage tail tape measure protein</fullName>
    </submittedName>
</protein>
<sequence>MATEEFAVPLKITADGKSVENVLTNLEARSKQFGRTISDALKGAAVSGRNFEDVLRNLGMSLANMALGAGLAPLQKMASGWLEGLFNGLQGAKPHAKGGVVNSPTYFNDGGALGLMGEAGAEAIMPLARGADGKLGVVSQGGGAPLHVTFNVTTPDAASFRKSEAQMTGMLARAVQRGARTL</sequence>
<accession>A0A849VLK5</accession>
<proteinExistence type="predicted"/>
<reference evidence="1 2" key="1">
    <citation type="submission" date="2020-05" db="EMBL/GenBank/DDBJ databases">
        <authorList>
            <person name="Kim M.K."/>
        </authorList>
    </citation>
    <scope>NUCLEOTIDE SEQUENCE [LARGE SCALE GENOMIC DNA]</scope>
    <source>
        <strain evidence="1 2">BT25</strain>
    </source>
</reference>
<comment type="caution">
    <text evidence="1">The sequence shown here is derived from an EMBL/GenBank/DDBJ whole genome shotgun (WGS) entry which is preliminary data.</text>
</comment>
<dbReference type="AlphaFoldDB" id="A0A849VLK5"/>
<gene>
    <name evidence="1" type="ORF">HQ945_02870</name>
</gene>
<dbReference type="RefSeq" id="WP_113282017.1">
    <property type="nucleotide sequence ID" value="NZ_JABUMX010000001.1"/>
</dbReference>
<evidence type="ECO:0000313" key="2">
    <source>
        <dbReference type="Proteomes" id="UP000550508"/>
    </source>
</evidence>
<keyword evidence="2" id="KW-1185">Reference proteome</keyword>
<dbReference type="Proteomes" id="UP000550508">
    <property type="component" value="Unassembled WGS sequence"/>
</dbReference>
<dbReference type="EMBL" id="JABUMX010000001">
    <property type="protein sequence ID" value="NTS30186.1"/>
    <property type="molecule type" value="Genomic_DNA"/>
</dbReference>
<organism evidence="1 2">
    <name type="scientific">Phyllobacterium pellucidum</name>
    <dbReference type="NCBI Taxonomy" id="2740464"/>
    <lineage>
        <taxon>Bacteria</taxon>
        <taxon>Pseudomonadati</taxon>
        <taxon>Pseudomonadota</taxon>
        <taxon>Alphaproteobacteria</taxon>
        <taxon>Hyphomicrobiales</taxon>
        <taxon>Phyllobacteriaceae</taxon>
        <taxon>Phyllobacterium</taxon>
    </lineage>
</organism>
<name>A0A849VLK5_9HYPH</name>